<name>A0A9Q2NRL2_9RHOB</name>
<dbReference type="Gene3D" id="1.10.260.40">
    <property type="entry name" value="lambda repressor-like DNA-binding domains"/>
    <property type="match status" value="1"/>
</dbReference>
<dbReference type="RefSeq" id="WP_231035343.1">
    <property type="nucleotide sequence ID" value="NZ_JAJNGX010000015.1"/>
</dbReference>
<feature type="domain" description="HTH cro/C1-type" evidence="1">
    <location>
        <begin position="13"/>
        <end position="42"/>
    </location>
</feature>
<dbReference type="AlphaFoldDB" id="A0A9Q2NRL2"/>
<evidence type="ECO:0000313" key="3">
    <source>
        <dbReference type="Proteomes" id="UP000809337"/>
    </source>
</evidence>
<dbReference type="Proteomes" id="UP000809337">
    <property type="component" value="Unassembled WGS sequence"/>
</dbReference>
<dbReference type="EMBL" id="JAFBWN010000015">
    <property type="protein sequence ID" value="MBM2356428.1"/>
    <property type="molecule type" value="Genomic_DNA"/>
</dbReference>
<organism evidence="2 3">
    <name type="scientific">Pseudosulfitobacter pseudonitzschiae</name>
    <dbReference type="NCBI Taxonomy" id="1402135"/>
    <lineage>
        <taxon>Bacteria</taxon>
        <taxon>Pseudomonadati</taxon>
        <taxon>Pseudomonadota</taxon>
        <taxon>Alphaproteobacteria</taxon>
        <taxon>Rhodobacterales</taxon>
        <taxon>Roseobacteraceae</taxon>
        <taxon>Pseudosulfitobacter</taxon>
    </lineage>
</organism>
<reference evidence="2" key="1">
    <citation type="submission" date="2021-01" db="EMBL/GenBank/DDBJ databases">
        <title>Diatom-associated Roseobacters Show Island Model of Population Structure.</title>
        <authorList>
            <person name="Qu L."/>
            <person name="Feng X."/>
            <person name="Chen Y."/>
            <person name="Li L."/>
            <person name="Wang X."/>
            <person name="Hu Z."/>
            <person name="Wang H."/>
            <person name="Luo H."/>
        </authorList>
    </citation>
    <scope>NUCLEOTIDE SEQUENCE</scope>
    <source>
        <strain evidence="2">SM26-45</strain>
    </source>
</reference>
<dbReference type="InterPro" id="IPR001387">
    <property type="entry name" value="Cro/C1-type_HTH"/>
</dbReference>
<proteinExistence type="predicted"/>
<gene>
    <name evidence="2" type="ORF">JQX14_17880</name>
</gene>
<dbReference type="CDD" id="cd00093">
    <property type="entry name" value="HTH_XRE"/>
    <property type="match status" value="1"/>
</dbReference>
<dbReference type="InterPro" id="IPR010982">
    <property type="entry name" value="Lambda_DNA-bd_dom_sf"/>
</dbReference>
<evidence type="ECO:0000259" key="1">
    <source>
        <dbReference type="PROSITE" id="PS50943"/>
    </source>
</evidence>
<dbReference type="PROSITE" id="PS50943">
    <property type="entry name" value="HTH_CROC1"/>
    <property type="match status" value="1"/>
</dbReference>
<comment type="caution">
    <text evidence="2">The sequence shown here is derived from an EMBL/GenBank/DDBJ whole genome shotgun (WGS) entry which is preliminary data.</text>
</comment>
<accession>A0A9Q2NRL2</accession>
<dbReference type="GO" id="GO:0003677">
    <property type="term" value="F:DNA binding"/>
    <property type="evidence" value="ECO:0007669"/>
    <property type="project" value="InterPro"/>
</dbReference>
<sequence>MPVTQIKMTPAEFRRARLELGLTKKELSRELNVSFDAVKKWEDDNGYGPHPTAVIAMIWFQEGFRPKGTMLPEVDGANVEQ</sequence>
<evidence type="ECO:0000313" key="2">
    <source>
        <dbReference type="EMBL" id="MBM2356428.1"/>
    </source>
</evidence>
<dbReference type="SUPFAM" id="SSF47413">
    <property type="entry name" value="lambda repressor-like DNA-binding domains"/>
    <property type="match status" value="1"/>
</dbReference>
<dbReference type="Pfam" id="PF01381">
    <property type="entry name" value="HTH_3"/>
    <property type="match status" value="1"/>
</dbReference>
<protein>
    <submittedName>
        <fullName evidence="2">Helix-turn-helix domain-containing protein</fullName>
    </submittedName>
</protein>